<dbReference type="AlphaFoldDB" id="A0A5S4FNM5"/>
<comment type="caution">
    <text evidence="2">The sequence shown here is derived from an EMBL/GenBank/DDBJ whole genome shotgun (WGS) entry which is preliminary data.</text>
</comment>
<dbReference type="Proteomes" id="UP000309128">
    <property type="component" value="Unassembled WGS sequence"/>
</dbReference>
<evidence type="ECO:0000256" key="1">
    <source>
        <dbReference type="SAM" id="Phobius"/>
    </source>
</evidence>
<reference evidence="2 3" key="1">
    <citation type="submission" date="2019-05" db="EMBL/GenBank/DDBJ databases">
        <title>Draft genome sequence of Nonomuraea turkmeniaca DSM 43926.</title>
        <authorList>
            <person name="Saricaoglu S."/>
            <person name="Isik K."/>
        </authorList>
    </citation>
    <scope>NUCLEOTIDE SEQUENCE [LARGE SCALE GENOMIC DNA]</scope>
    <source>
        <strain evidence="2 3">DSM 43926</strain>
    </source>
</reference>
<proteinExistence type="predicted"/>
<name>A0A5S4FNM5_9ACTN</name>
<evidence type="ECO:0000313" key="3">
    <source>
        <dbReference type="Proteomes" id="UP000309128"/>
    </source>
</evidence>
<keyword evidence="3" id="KW-1185">Reference proteome</keyword>
<feature type="transmembrane region" description="Helical" evidence="1">
    <location>
        <begin position="52"/>
        <end position="70"/>
    </location>
</feature>
<sequence>MRPLLHGYLTAWREPPRLITPIVLLSVPGTVIGWLTLPLATGTDLAVISGEMVPVGRLGIPMLVWTAIILR</sequence>
<dbReference type="RefSeq" id="WP_138666224.1">
    <property type="nucleotide sequence ID" value="NZ_VCKY01000031.1"/>
</dbReference>
<feature type="transmembrane region" description="Helical" evidence="1">
    <location>
        <begin position="21"/>
        <end position="40"/>
    </location>
</feature>
<evidence type="ECO:0000313" key="2">
    <source>
        <dbReference type="EMBL" id="TMR22292.1"/>
    </source>
</evidence>
<dbReference type="EMBL" id="VCKY01000031">
    <property type="protein sequence ID" value="TMR22292.1"/>
    <property type="molecule type" value="Genomic_DNA"/>
</dbReference>
<keyword evidence="1" id="KW-0472">Membrane</keyword>
<keyword evidence="1" id="KW-1133">Transmembrane helix</keyword>
<protein>
    <submittedName>
        <fullName evidence="2">Uncharacterized protein</fullName>
    </submittedName>
</protein>
<accession>A0A5S4FNM5</accession>
<organism evidence="2 3">
    <name type="scientific">Nonomuraea turkmeniaca</name>
    <dbReference type="NCBI Taxonomy" id="103838"/>
    <lineage>
        <taxon>Bacteria</taxon>
        <taxon>Bacillati</taxon>
        <taxon>Actinomycetota</taxon>
        <taxon>Actinomycetes</taxon>
        <taxon>Streptosporangiales</taxon>
        <taxon>Streptosporangiaceae</taxon>
        <taxon>Nonomuraea</taxon>
    </lineage>
</organism>
<keyword evidence="1" id="KW-0812">Transmembrane</keyword>
<gene>
    <name evidence="2" type="ORF">ETD86_12080</name>
</gene>